<dbReference type="InterPro" id="IPR036582">
    <property type="entry name" value="Mao_N_sf"/>
</dbReference>
<dbReference type="Pfam" id="PF07833">
    <property type="entry name" value="Cu_amine_oxidN1"/>
    <property type="match status" value="1"/>
</dbReference>
<dbReference type="EC" id="3.5.1.28" evidence="4"/>
<dbReference type="GO" id="GO:0008745">
    <property type="term" value="F:N-acetylmuramoyl-L-alanine amidase activity"/>
    <property type="evidence" value="ECO:0007669"/>
    <property type="project" value="UniProtKB-EC"/>
</dbReference>
<sequence length="604" mass="67133">MKKKSGLYKFITGMILFCVFMIVQNTVFAAQSLTLNYDGKTVKYSDAAYKININGKEIKTDLPGIVLNKTVMFPLRAVFEGLGGTVVWNAKTQIMDITYKGVKYQFLNNSSNAKINGKAIKMSAPAKKINERLIVPVDFMKNIKGLAASADAKANIISISTDYVGSVKEISSTNVGEKTVVTLTMDNHKGYVYSRLTNPDRIVVDFKNIKAAPREIQAVSSRISGISVSAVTEASVRITINLNEMANFTVSDIQDGCKITIEKPVNVNLSYENSFDRVYFSLKGIKLAEIKEANNKSYIAEKYKHEYDKENLKYTITIASQAAVSLKDDIYHINDDRVSTVEICRDKETQDTKIIINAKQDFVYLTSYNDKRMQSEINLLTPAKEDEMLVVIDAGHGGQDPGANNGKILEKDINLDIALKLEAQLKKNNVKTFMLRQDDTFVGLYDRPYIANALNATLFVSIHNNAIDSAKVSGTETLYYPEAKGDTKFTGEKFAKLVQDSLMNKLKSVNRKTVERPGLVVLKYTKMPAVLAEVGFVTNAAEVKKLIDPAYQQMTAEALNDAILKALDTIKSEKKVVDKLEDEKTPEPDTNTEVPEGDAEQQPE</sequence>
<dbReference type="RefSeq" id="WP_080065464.1">
    <property type="nucleotide sequence ID" value="NZ_MZGX01000021.1"/>
</dbReference>
<feature type="region of interest" description="Disordered" evidence="2">
    <location>
        <begin position="575"/>
        <end position="604"/>
    </location>
</feature>
<dbReference type="SUPFAM" id="SSF55383">
    <property type="entry name" value="Copper amine oxidase, domain N"/>
    <property type="match status" value="1"/>
</dbReference>
<feature type="compositionally biased region" description="Acidic residues" evidence="2">
    <location>
        <begin position="595"/>
        <end position="604"/>
    </location>
</feature>
<dbReference type="InterPro" id="IPR050695">
    <property type="entry name" value="N-acetylmuramoyl_amidase_3"/>
</dbReference>
<name>A0A1V4SH09_RUMHU</name>
<dbReference type="Proteomes" id="UP000191554">
    <property type="component" value="Unassembled WGS sequence"/>
</dbReference>
<dbReference type="OrthoDB" id="9772024at2"/>
<dbReference type="Pfam" id="PF01520">
    <property type="entry name" value="Amidase_3"/>
    <property type="match status" value="1"/>
</dbReference>
<feature type="domain" description="MurNAc-LAA" evidence="3">
    <location>
        <begin position="448"/>
        <end position="564"/>
    </location>
</feature>
<dbReference type="EMBL" id="MZGX01000021">
    <property type="protein sequence ID" value="OPX43084.1"/>
    <property type="molecule type" value="Genomic_DNA"/>
</dbReference>
<proteinExistence type="predicted"/>
<keyword evidence="1 4" id="KW-0378">Hydrolase</keyword>
<feature type="compositionally biased region" description="Basic and acidic residues" evidence="2">
    <location>
        <begin position="575"/>
        <end position="587"/>
    </location>
</feature>
<dbReference type="Gene3D" id="2.60.40.3500">
    <property type="match status" value="1"/>
</dbReference>
<comment type="caution">
    <text evidence="4">The sequence shown here is derived from an EMBL/GenBank/DDBJ whole genome shotgun (WGS) entry which is preliminary data.</text>
</comment>
<dbReference type="STRING" id="48256.CLHUN_30260"/>
<dbReference type="CDD" id="cd02696">
    <property type="entry name" value="MurNAc-LAA"/>
    <property type="match status" value="1"/>
</dbReference>
<accession>A0A1V4SH09</accession>
<dbReference type="GO" id="GO:0030288">
    <property type="term" value="C:outer membrane-bounded periplasmic space"/>
    <property type="evidence" value="ECO:0007669"/>
    <property type="project" value="TreeGrafter"/>
</dbReference>
<dbReference type="InterPro" id="IPR002508">
    <property type="entry name" value="MurNAc-LAA_cat"/>
</dbReference>
<dbReference type="PANTHER" id="PTHR30404">
    <property type="entry name" value="N-ACETYLMURAMOYL-L-ALANINE AMIDASE"/>
    <property type="match status" value="1"/>
</dbReference>
<evidence type="ECO:0000313" key="4">
    <source>
        <dbReference type="EMBL" id="OPX43084.1"/>
    </source>
</evidence>
<dbReference type="SUPFAM" id="SSF53187">
    <property type="entry name" value="Zn-dependent exopeptidases"/>
    <property type="match status" value="1"/>
</dbReference>
<dbReference type="AlphaFoldDB" id="A0A1V4SH09"/>
<dbReference type="Pfam" id="PF11741">
    <property type="entry name" value="AMIN"/>
    <property type="match status" value="1"/>
</dbReference>
<reference evidence="4 5" key="1">
    <citation type="submission" date="2017-03" db="EMBL/GenBank/DDBJ databases">
        <title>Genome sequence of Clostridium hungatei DSM 14427.</title>
        <authorList>
            <person name="Poehlein A."/>
            <person name="Daniel R."/>
        </authorList>
    </citation>
    <scope>NUCLEOTIDE SEQUENCE [LARGE SCALE GENOMIC DNA]</scope>
    <source>
        <strain evidence="4 5">DSM 14427</strain>
    </source>
</reference>
<dbReference type="PANTHER" id="PTHR30404:SF0">
    <property type="entry name" value="N-ACETYLMURAMOYL-L-ALANINE AMIDASE AMIC"/>
    <property type="match status" value="1"/>
</dbReference>
<evidence type="ECO:0000259" key="3">
    <source>
        <dbReference type="SMART" id="SM00646"/>
    </source>
</evidence>
<dbReference type="Gene3D" id="3.30.457.10">
    <property type="entry name" value="Copper amine oxidase-like, N-terminal domain"/>
    <property type="match status" value="1"/>
</dbReference>
<dbReference type="InterPro" id="IPR021731">
    <property type="entry name" value="AMIN_dom"/>
</dbReference>
<protein>
    <submittedName>
        <fullName evidence="4">N-acetylmuramoyl-L-alanine amidase LytC</fullName>
        <ecNumber evidence="4">3.5.1.28</ecNumber>
    </submittedName>
</protein>
<dbReference type="InterPro" id="IPR012854">
    <property type="entry name" value="Cu_amine_oxidase-like_N"/>
</dbReference>
<organism evidence="4 5">
    <name type="scientific">Ruminiclostridium hungatei</name>
    <name type="common">Clostridium hungatei</name>
    <dbReference type="NCBI Taxonomy" id="48256"/>
    <lineage>
        <taxon>Bacteria</taxon>
        <taxon>Bacillati</taxon>
        <taxon>Bacillota</taxon>
        <taxon>Clostridia</taxon>
        <taxon>Eubacteriales</taxon>
        <taxon>Oscillospiraceae</taxon>
        <taxon>Ruminiclostridium</taxon>
    </lineage>
</organism>
<dbReference type="GO" id="GO:0009253">
    <property type="term" value="P:peptidoglycan catabolic process"/>
    <property type="evidence" value="ECO:0007669"/>
    <property type="project" value="InterPro"/>
</dbReference>
<evidence type="ECO:0000256" key="1">
    <source>
        <dbReference type="ARBA" id="ARBA00022801"/>
    </source>
</evidence>
<evidence type="ECO:0000313" key="5">
    <source>
        <dbReference type="Proteomes" id="UP000191554"/>
    </source>
</evidence>
<dbReference type="Gene3D" id="3.40.630.40">
    <property type="entry name" value="Zn-dependent exopeptidases"/>
    <property type="match status" value="1"/>
</dbReference>
<dbReference type="SMART" id="SM00646">
    <property type="entry name" value="Ami_3"/>
    <property type="match status" value="1"/>
</dbReference>
<gene>
    <name evidence="4" type="primary">lytC_1</name>
    <name evidence="4" type="ORF">CLHUN_30260</name>
</gene>
<evidence type="ECO:0000256" key="2">
    <source>
        <dbReference type="SAM" id="MobiDB-lite"/>
    </source>
</evidence>
<keyword evidence="5" id="KW-1185">Reference proteome</keyword>